<feature type="chain" id="PRO_5041286920" evidence="2">
    <location>
        <begin position="23"/>
        <end position="224"/>
    </location>
</feature>
<dbReference type="EMBL" id="JAOCDZ010000003">
    <property type="protein sequence ID" value="MDH0735502.1"/>
    <property type="molecule type" value="Genomic_DNA"/>
</dbReference>
<protein>
    <submittedName>
        <fullName evidence="3">Type VI secretion system lipoprotein TssJ</fullName>
    </submittedName>
</protein>
<keyword evidence="3" id="KW-0449">Lipoprotein</keyword>
<organism evidence="3 4">
    <name type="scientific">Achromobacter spanius</name>
    <dbReference type="NCBI Taxonomy" id="217203"/>
    <lineage>
        <taxon>Bacteria</taxon>
        <taxon>Pseudomonadati</taxon>
        <taxon>Pseudomonadota</taxon>
        <taxon>Betaproteobacteria</taxon>
        <taxon>Burkholderiales</taxon>
        <taxon>Alcaligenaceae</taxon>
        <taxon>Achromobacter</taxon>
    </lineage>
</organism>
<evidence type="ECO:0000256" key="1">
    <source>
        <dbReference type="SAM" id="MobiDB-lite"/>
    </source>
</evidence>
<feature type="region of interest" description="Disordered" evidence="1">
    <location>
        <begin position="194"/>
        <end position="224"/>
    </location>
</feature>
<keyword evidence="2" id="KW-0732">Signal</keyword>
<dbReference type="Proteomes" id="UP001161094">
    <property type="component" value="Unassembled WGS sequence"/>
</dbReference>
<evidence type="ECO:0000313" key="3">
    <source>
        <dbReference type="EMBL" id="MDH0735502.1"/>
    </source>
</evidence>
<dbReference type="RefSeq" id="WP_279994359.1">
    <property type="nucleotide sequence ID" value="NZ_JAOCDZ010000003.1"/>
</dbReference>
<sequence length="224" mass="23514">MLKLQASIPRLLSIVLCSAALASCSSLNSMMGGTSEEDALKALKWTYAADGVQLAIEADPKLNQSTDQPHTLALSVVQMEDPSAFAPYAANSAKMSTLLLADTPPKGLLSLDRVFVSPGENRTVTLPRVEKAKYVGLVAGYFHLDPTRSARLYRIGVEVDSSGIVVKTRNASPEPLKIELLLGADGILQAVGTRTPPVTPTRPVGGLVTPPATTPAAGNTPAKQ</sequence>
<dbReference type="Gene3D" id="2.60.40.4150">
    <property type="entry name" value="Type VI secretion system, lipoprotein SciN"/>
    <property type="match status" value="1"/>
</dbReference>
<dbReference type="Pfam" id="PF12790">
    <property type="entry name" value="T6SS-SciN"/>
    <property type="match status" value="1"/>
</dbReference>
<dbReference type="NCBIfam" id="TIGR03352">
    <property type="entry name" value="VI_chp_3"/>
    <property type="match status" value="1"/>
</dbReference>
<gene>
    <name evidence="3" type="primary">tssJ</name>
    <name evidence="3" type="ORF">N5D93_06755</name>
</gene>
<accession>A0AA42IVJ0</accession>
<feature type="signal peptide" evidence="2">
    <location>
        <begin position="1"/>
        <end position="22"/>
    </location>
</feature>
<dbReference type="PROSITE" id="PS51257">
    <property type="entry name" value="PROKAR_LIPOPROTEIN"/>
    <property type="match status" value="1"/>
</dbReference>
<name>A0AA42IVJ0_9BURK</name>
<dbReference type="InterPro" id="IPR038706">
    <property type="entry name" value="Type_VI_SciN-like_sf"/>
</dbReference>
<reference evidence="3" key="1">
    <citation type="submission" date="2022-09" db="EMBL/GenBank/DDBJ databases">
        <title>Intensive care unit water sources are persistently colonized with multi-drug resistant bacteria and are the site of extensive horizontal gene transfer of antibiotic resistance genes.</title>
        <authorList>
            <person name="Diorio-Toth L."/>
        </authorList>
    </citation>
    <scope>NUCLEOTIDE SEQUENCE</scope>
    <source>
        <strain evidence="3">GD03843</strain>
    </source>
</reference>
<evidence type="ECO:0000313" key="4">
    <source>
        <dbReference type="Proteomes" id="UP001161094"/>
    </source>
</evidence>
<comment type="caution">
    <text evidence="3">The sequence shown here is derived from an EMBL/GenBank/DDBJ whole genome shotgun (WGS) entry which is preliminary data.</text>
</comment>
<dbReference type="AlphaFoldDB" id="A0AA42IVJ0"/>
<dbReference type="InterPro" id="IPR017734">
    <property type="entry name" value="T6SS_SciN"/>
</dbReference>
<evidence type="ECO:0000256" key="2">
    <source>
        <dbReference type="SAM" id="SignalP"/>
    </source>
</evidence>
<proteinExistence type="predicted"/>